<dbReference type="Pfam" id="PF01078">
    <property type="entry name" value="Mg_chelatase"/>
    <property type="match status" value="1"/>
</dbReference>
<feature type="domain" description="AAA+ ATPase" evidence="4">
    <location>
        <begin position="213"/>
        <end position="396"/>
    </location>
</feature>
<evidence type="ECO:0000313" key="6">
    <source>
        <dbReference type="Proteomes" id="UP000441717"/>
    </source>
</evidence>
<dbReference type="PRINTS" id="PR01657">
    <property type="entry name" value="MCMFAMILY"/>
</dbReference>
<dbReference type="Proteomes" id="UP000441717">
    <property type="component" value="Unassembled WGS sequence"/>
</dbReference>
<dbReference type="RefSeq" id="WP_152946098.1">
    <property type="nucleotide sequence ID" value="NZ_WHYR01000017.1"/>
</dbReference>
<dbReference type="InterPro" id="IPR000523">
    <property type="entry name" value="Mg_chelatse_chII-like_cat_dom"/>
</dbReference>
<reference evidence="5 6" key="1">
    <citation type="submission" date="2019-10" db="EMBL/GenBank/DDBJ databases">
        <title>Comparative genomics of sulfur disproportionating microorganisms.</title>
        <authorList>
            <person name="Ward L.M."/>
            <person name="Bertran E."/>
            <person name="Johnston D."/>
        </authorList>
    </citation>
    <scope>NUCLEOTIDE SEQUENCE [LARGE SCALE GENOMIC DNA]</scope>
    <source>
        <strain evidence="5 6">DSM 14055</strain>
    </source>
</reference>
<dbReference type="InterPro" id="IPR014721">
    <property type="entry name" value="Ribsml_uS5_D2-typ_fold_subgr"/>
</dbReference>
<evidence type="ECO:0000256" key="3">
    <source>
        <dbReference type="ARBA" id="ARBA00022840"/>
    </source>
</evidence>
<dbReference type="InterPro" id="IPR045006">
    <property type="entry name" value="CHLI-like"/>
</dbReference>
<dbReference type="GO" id="GO:0003677">
    <property type="term" value="F:DNA binding"/>
    <property type="evidence" value="ECO:0007669"/>
    <property type="project" value="InterPro"/>
</dbReference>
<gene>
    <name evidence="5" type="ORF">GFC01_07815</name>
</gene>
<keyword evidence="6" id="KW-1185">Reference proteome</keyword>
<dbReference type="InterPro" id="IPR027417">
    <property type="entry name" value="P-loop_NTPase"/>
</dbReference>
<dbReference type="NCBIfam" id="TIGR00368">
    <property type="entry name" value="YifB family Mg chelatase-like AAA ATPase"/>
    <property type="match status" value="1"/>
</dbReference>
<evidence type="ECO:0000256" key="2">
    <source>
        <dbReference type="ARBA" id="ARBA00022741"/>
    </source>
</evidence>
<evidence type="ECO:0000313" key="5">
    <source>
        <dbReference type="EMBL" id="MQL52178.1"/>
    </source>
</evidence>
<dbReference type="Pfam" id="PF13541">
    <property type="entry name" value="ChlI"/>
    <property type="match status" value="1"/>
</dbReference>
<dbReference type="OrthoDB" id="9813147at2"/>
<dbReference type="GO" id="GO:0005524">
    <property type="term" value="F:ATP binding"/>
    <property type="evidence" value="ECO:0007669"/>
    <property type="project" value="UniProtKB-KW"/>
</dbReference>
<keyword evidence="2" id="KW-0547">Nucleotide-binding</keyword>
<dbReference type="InterPro" id="IPR001208">
    <property type="entry name" value="MCM_dom"/>
</dbReference>
<dbReference type="AlphaFoldDB" id="A0A6N7ISV1"/>
<dbReference type="Gene3D" id="3.30.230.10">
    <property type="match status" value="1"/>
</dbReference>
<dbReference type="SUPFAM" id="SSF54211">
    <property type="entry name" value="Ribosomal protein S5 domain 2-like"/>
    <property type="match status" value="1"/>
</dbReference>
<dbReference type="EMBL" id="WHYR01000017">
    <property type="protein sequence ID" value="MQL52178.1"/>
    <property type="molecule type" value="Genomic_DNA"/>
</dbReference>
<dbReference type="InterPro" id="IPR003593">
    <property type="entry name" value="AAA+_ATPase"/>
</dbReference>
<dbReference type="PANTHER" id="PTHR32039:SF7">
    <property type="entry name" value="COMPETENCE PROTEIN COMM"/>
    <property type="match status" value="1"/>
</dbReference>
<dbReference type="InterPro" id="IPR020568">
    <property type="entry name" value="Ribosomal_Su5_D2-typ_SF"/>
</dbReference>
<sequence>MLAMVKSVALNGLDGQVVRVEVDVSNGLPAFDLVGLPGAACRESRDRVRSAMKNSGFEFPARRITVNLAPADLRKEGPVYDLPIAVGILTATGQLEQSMVDRFVFLGELSLNGQLREVTGVLPNVLVAREQGFRAVVVPRDNAAEAALVRDMQVYPVESLGQLSRFMRGEEEITPFAVDEHTLLHSCGEAMPDMADVRGQAAARRALEVAAAGGHNVLMVGTPGSGKTMLARRLPGILPDLTFEEALEITKIYSLAGLLKPGSPLVTKRPFRSPHHSASAVGLVGGGRYPRPGEISLAHHGILFLDELPEFHRDVLEALRQPLEDGVVTISRVSGAVTYPAGLMLVAASNPCPCGYLGDPVRQCTCTPYQIQRYLGRISGPLLDRIDIHLEVPRVDYEELAAREPGESSAEIKKRVQRAREVQRRRFGSSGVACNARMTPAQVRRYCTLSREARSLLSSFFRQMHLSARSHDRVLKTARTIADLAGSDVIEAAHLAEAVQYRSLEGRYWPG</sequence>
<proteinExistence type="inferred from homology"/>
<dbReference type="Gene3D" id="3.40.50.300">
    <property type="entry name" value="P-loop containing nucleotide triphosphate hydrolases"/>
    <property type="match status" value="1"/>
</dbReference>
<protein>
    <submittedName>
        <fullName evidence="5">YifB family Mg chelatase-like AAA ATPase</fullName>
    </submittedName>
</protein>
<dbReference type="SMART" id="SM00382">
    <property type="entry name" value="AAA"/>
    <property type="match status" value="1"/>
</dbReference>
<dbReference type="InterPro" id="IPR025158">
    <property type="entry name" value="Mg_chelat-rel_C"/>
</dbReference>
<accession>A0A6N7ISV1</accession>
<dbReference type="PANTHER" id="PTHR32039">
    <property type="entry name" value="MAGNESIUM-CHELATASE SUBUNIT CHLI"/>
    <property type="match status" value="1"/>
</dbReference>
<comment type="similarity">
    <text evidence="1">Belongs to the Mg-chelatase subunits D/I family. ComM subfamily.</text>
</comment>
<keyword evidence="3" id="KW-0067">ATP-binding</keyword>
<comment type="caution">
    <text evidence="5">The sequence shown here is derived from an EMBL/GenBank/DDBJ whole genome shotgun (WGS) entry which is preliminary data.</text>
</comment>
<evidence type="ECO:0000259" key="4">
    <source>
        <dbReference type="SMART" id="SM00382"/>
    </source>
</evidence>
<evidence type="ECO:0000256" key="1">
    <source>
        <dbReference type="ARBA" id="ARBA00006354"/>
    </source>
</evidence>
<organism evidence="5 6">
    <name type="scientific">Desulfofundulus thermobenzoicus</name>
    <dbReference type="NCBI Taxonomy" id="29376"/>
    <lineage>
        <taxon>Bacteria</taxon>
        <taxon>Bacillati</taxon>
        <taxon>Bacillota</taxon>
        <taxon>Clostridia</taxon>
        <taxon>Eubacteriales</taxon>
        <taxon>Peptococcaceae</taxon>
        <taxon>Desulfofundulus</taxon>
    </lineage>
</organism>
<dbReference type="Pfam" id="PF13335">
    <property type="entry name" value="Mg_chelatase_C"/>
    <property type="match status" value="1"/>
</dbReference>
<dbReference type="InterPro" id="IPR004482">
    <property type="entry name" value="Mg_chelat-rel"/>
</dbReference>
<dbReference type="SUPFAM" id="SSF52540">
    <property type="entry name" value="P-loop containing nucleoside triphosphate hydrolases"/>
    <property type="match status" value="1"/>
</dbReference>
<name>A0A6N7ISV1_9FIRM</name>